<gene>
    <name evidence="1" type="ORF">EWM64_g383</name>
</gene>
<accession>A0A4Z0A975</accession>
<proteinExistence type="predicted"/>
<sequence length="76" mass="8311">MKPLGTLVYHKDGVQSLAFTRRAPATPATIGDEATDSDSDDEMIEAEKAARARWLVSGGKDSRVAIWELMDFSKKA</sequence>
<reference evidence="1 2" key="1">
    <citation type="submission" date="2019-02" db="EMBL/GenBank/DDBJ databases">
        <title>Genome sequencing of the rare red list fungi Hericium alpestre (H. flagellum).</title>
        <authorList>
            <person name="Buettner E."/>
            <person name="Kellner H."/>
        </authorList>
    </citation>
    <scope>NUCLEOTIDE SEQUENCE [LARGE SCALE GENOMIC DNA]</scope>
    <source>
        <strain evidence="1 2">DSM 108284</strain>
    </source>
</reference>
<dbReference type="InterPro" id="IPR015943">
    <property type="entry name" value="WD40/YVTN_repeat-like_dom_sf"/>
</dbReference>
<evidence type="ECO:0000313" key="2">
    <source>
        <dbReference type="Proteomes" id="UP000298061"/>
    </source>
</evidence>
<dbReference type="STRING" id="135208.A0A4Z0A975"/>
<dbReference type="AlphaFoldDB" id="A0A4Z0A975"/>
<dbReference type="InterPro" id="IPR019775">
    <property type="entry name" value="WD40_repeat_CS"/>
</dbReference>
<dbReference type="Gene3D" id="2.130.10.10">
    <property type="entry name" value="YVTN repeat-like/Quinoprotein amine dehydrogenase"/>
    <property type="match status" value="1"/>
</dbReference>
<name>A0A4Z0A975_9AGAM</name>
<dbReference type="PROSITE" id="PS00678">
    <property type="entry name" value="WD_REPEATS_1"/>
    <property type="match status" value="1"/>
</dbReference>
<dbReference type="OrthoDB" id="7668193at2759"/>
<comment type="caution">
    <text evidence="1">The sequence shown here is derived from an EMBL/GenBank/DDBJ whole genome shotgun (WGS) entry which is preliminary data.</text>
</comment>
<dbReference type="Proteomes" id="UP000298061">
    <property type="component" value="Unassembled WGS sequence"/>
</dbReference>
<evidence type="ECO:0000313" key="1">
    <source>
        <dbReference type="EMBL" id="TFY83626.1"/>
    </source>
</evidence>
<dbReference type="EMBL" id="SFCI01000018">
    <property type="protein sequence ID" value="TFY83626.1"/>
    <property type="molecule type" value="Genomic_DNA"/>
</dbReference>
<organism evidence="1 2">
    <name type="scientific">Hericium alpestre</name>
    <dbReference type="NCBI Taxonomy" id="135208"/>
    <lineage>
        <taxon>Eukaryota</taxon>
        <taxon>Fungi</taxon>
        <taxon>Dikarya</taxon>
        <taxon>Basidiomycota</taxon>
        <taxon>Agaricomycotina</taxon>
        <taxon>Agaricomycetes</taxon>
        <taxon>Russulales</taxon>
        <taxon>Hericiaceae</taxon>
        <taxon>Hericium</taxon>
    </lineage>
</organism>
<keyword evidence="2" id="KW-1185">Reference proteome</keyword>
<protein>
    <submittedName>
        <fullName evidence="1">Uncharacterized protein</fullName>
    </submittedName>
</protein>